<dbReference type="PANTHER" id="PTHR39084:SF1">
    <property type="entry name" value="DUF4010 DOMAIN-CONTAINING PROTEIN"/>
    <property type="match status" value="1"/>
</dbReference>
<name>Q6MNC6_BDEBA</name>
<keyword evidence="1" id="KW-0812">Transmembrane</keyword>
<dbReference type="HOGENOM" id="CLU_1003491_0_0_7"/>
<protein>
    <recommendedName>
        <fullName evidence="2">DUF4010 domain-containing protein</fullName>
    </recommendedName>
</protein>
<dbReference type="InterPro" id="IPR025105">
    <property type="entry name" value="DUF4010"/>
</dbReference>
<feature type="transmembrane region" description="Helical" evidence="1">
    <location>
        <begin position="65"/>
        <end position="85"/>
    </location>
</feature>
<dbReference type="EMBL" id="BX842649">
    <property type="protein sequence ID" value="CAE79226.1"/>
    <property type="molecule type" value="Genomic_DNA"/>
</dbReference>
<feature type="transmembrane region" description="Helical" evidence="1">
    <location>
        <begin position="97"/>
        <end position="117"/>
    </location>
</feature>
<organism evidence="3 4">
    <name type="scientific">Bdellovibrio bacteriovorus (strain ATCC 15356 / DSM 50701 / NCIMB 9529 / HD100)</name>
    <dbReference type="NCBI Taxonomy" id="264462"/>
    <lineage>
        <taxon>Bacteria</taxon>
        <taxon>Pseudomonadati</taxon>
        <taxon>Bdellovibrionota</taxon>
        <taxon>Bdellovibrionia</taxon>
        <taxon>Bdellovibrionales</taxon>
        <taxon>Pseudobdellovibrionaceae</taxon>
        <taxon>Bdellovibrio</taxon>
    </lineage>
</organism>
<sequence>MKNQWVRAGLFLLFLFVASRWVPPHPVDPWGLFRPQKILFMFFALSALQVVGKAFSIWIGRKAGVILTGFLGGLLSSTATTVTLAKESHEPVGSQTLRLAALQSAILAMLVQAAVLIRAGGIAAFELVGLHFAILSLITLSLIGLLWRRKPQSHPVIAGTERILDIRSSLKLTVFIVLILSASKLVQEWAGSQGLMILTFVISLFEVHGSLISTSQLLAAGKVDGFQYERLVEASLMASYVSKFALVATISSSGFRKKALMTLAPGMLFILLHLTSR</sequence>
<dbReference type="Pfam" id="PF13194">
    <property type="entry name" value="DUF4010"/>
    <property type="match status" value="1"/>
</dbReference>
<dbReference type="eggNOG" id="COG3174">
    <property type="taxonomic scope" value="Bacteria"/>
</dbReference>
<dbReference type="TCDB" id="9.B.20.3.4">
    <property type="family name" value="the putative mg(2+) transporter-c (mgtc) family"/>
</dbReference>
<dbReference type="Proteomes" id="UP000008080">
    <property type="component" value="Chromosome"/>
</dbReference>
<dbReference type="KEGG" id="bba:Bd1333"/>
<feature type="transmembrane region" description="Helical" evidence="1">
    <location>
        <begin position="40"/>
        <end position="58"/>
    </location>
</feature>
<evidence type="ECO:0000256" key="1">
    <source>
        <dbReference type="SAM" id="Phobius"/>
    </source>
</evidence>
<dbReference type="AlphaFoldDB" id="Q6MNC6"/>
<evidence type="ECO:0000259" key="2">
    <source>
        <dbReference type="Pfam" id="PF13194"/>
    </source>
</evidence>
<dbReference type="STRING" id="264462.Bd1333"/>
<proteinExistence type="predicted"/>
<reference evidence="3 4" key="1">
    <citation type="journal article" date="2004" name="Science">
        <title>A predator unmasked: life cycle of Bdellovibrio bacteriovorus from a genomic perspective.</title>
        <authorList>
            <person name="Rendulic S."/>
            <person name="Jagtap P."/>
            <person name="Rosinus A."/>
            <person name="Eppinger M."/>
            <person name="Baar C."/>
            <person name="Lanz C."/>
            <person name="Keller H."/>
            <person name="Lambert C."/>
            <person name="Evans K.J."/>
            <person name="Goesmann A."/>
            <person name="Meyer F."/>
            <person name="Sockett R.E."/>
            <person name="Schuster S.C."/>
        </authorList>
    </citation>
    <scope>NUCLEOTIDE SEQUENCE [LARGE SCALE GENOMIC DNA]</scope>
    <source>
        <strain evidence="4">ATCC 15356 / DSM 50701 / NCIMB 9529 / HD100</strain>
    </source>
</reference>
<keyword evidence="1" id="KW-0472">Membrane</keyword>
<dbReference type="PANTHER" id="PTHR39084">
    <property type="entry name" value="MEMBRANE PROTEIN-RELATED"/>
    <property type="match status" value="1"/>
</dbReference>
<keyword evidence="4" id="KW-1185">Reference proteome</keyword>
<feature type="domain" description="DUF4010" evidence="2">
    <location>
        <begin position="45"/>
        <end position="250"/>
    </location>
</feature>
<keyword evidence="1" id="KW-1133">Transmembrane helix</keyword>
<evidence type="ECO:0000313" key="4">
    <source>
        <dbReference type="Proteomes" id="UP000008080"/>
    </source>
</evidence>
<evidence type="ECO:0000313" key="3">
    <source>
        <dbReference type="EMBL" id="CAE79226.1"/>
    </source>
</evidence>
<accession>Q6MNC6</accession>
<feature type="transmembrane region" description="Helical" evidence="1">
    <location>
        <begin position="124"/>
        <end position="146"/>
    </location>
</feature>
<gene>
    <name evidence="3" type="ordered locus">Bd1333</name>
</gene>